<name>A0AC61KXV5_9EURY</name>
<protein>
    <submittedName>
        <fullName evidence="1">Uncharacterized protein</fullName>
    </submittedName>
</protein>
<reference evidence="1" key="1">
    <citation type="submission" date="2018-01" db="EMBL/GenBank/DDBJ databases">
        <authorList>
            <person name="Krukenberg V."/>
        </authorList>
    </citation>
    <scope>NUCLEOTIDE SEQUENCE</scope>
    <source>
        <strain evidence="1">E20ANME2</strain>
    </source>
</reference>
<sequence length="79" mass="8701">MNIYTRMLICLTAIAVLAAPSCAAPTPFMISGWVFYENDTTCDNPAVNITNLNTIAEWQAESNISSNGYVSNESRTLYM</sequence>
<proteinExistence type="predicted"/>
<comment type="caution">
    <text evidence="1">The sequence shown here is derived from an EMBL/GenBank/DDBJ whole genome shotgun (WGS) entry which is preliminary data.</text>
</comment>
<gene>
    <name evidence="1" type="ORF">C4B59_17150</name>
</gene>
<dbReference type="Proteomes" id="UP000248329">
    <property type="component" value="Unassembled WGS sequence"/>
</dbReference>
<evidence type="ECO:0000313" key="1">
    <source>
        <dbReference type="EMBL" id="PXF56289.1"/>
    </source>
</evidence>
<organism evidence="1 2">
    <name type="scientific">Candidatus Methanogaster sp</name>
    <dbReference type="NCBI Taxonomy" id="3386292"/>
    <lineage>
        <taxon>Archaea</taxon>
        <taxon>Methanobacteriati</taxon>
        <taxon>Methanobacteriota</taxon>
        <taxon>Stenosarchaea group</taxon>
        <taxon>Methanomicrobia</taxon>
        <taxon>Methanosarcinales</taxon>
        <taxon>ANME-2 cluster</taxon>
        <taxon>Candidatus Methanogasteraceae</taxon>
        <taxon>Candidatus Methanogaster</taxon>
    </lineage>
</organism>
<accession>A0AC61KXV5</accession>
<evidence type="ECO:0000313" key="2">
    <source>
        <dbReference type="Proteomes" id="UP000248329"/>
    </source>
</evidence>
<dbReference type="EMBL" id="PQXF01000112">
    <property type="protein sequence ID" value="PXF56289.1"/>
    <property type="molecule type" value="Genomic_DNA"/>
</dbReference>